<feature type="transmembrane region" description="Helical" evidence="5">
    <location>
        <begin position="99"/>
        <end position="116"/>
    </location>
</feature>
<reference evidence="6 7" key="1">
    <citation type="submission" date="2006-10" db="EMBL/GenBank/DDBJ databases">
        <title>Complete sequence of Syntrophobacter fumaroxidans MPOB.</title>
        <authorList>
            <consortium name="US DOE Joint Genome Institute"/>
            <person name="Copeland A."/>
            <person name="Lucas S."/>
            <person name="Lapidus A."/>
            <person name="Barry K."/>
            <person name="Detter J.C."/>
            <person name="Glavina del Rio T."/>
            <person name="Hammon N."/>
            <person name="Israni S."/>
            <person name="Pitluck S."/>
            <person name="Goltsman E.G."/>
            <person name="Martinez M."/>
            <person name="Schmutz J."/>
            <person name="Larimer F."/>
            <person name="Land M."/>
            <person name="Hauser L."/>
            <person name="Kyrpides N."/>
            <person name="Kim E."/>
            <person name="Boone D.R."/>
            <person name="Brockman F."/>
            <person name="Culley D."/>
            <person name="Ferry J."/>
            <person name="Gunsalus R."/>
            <person name="McInerney M.J."/>
            <person name="Morrison M."/>
            <person name="Plugge C."/>
            <person name="Rohlin L."/>
            <person name="Scholten J."/>
            <person name="Sieber J."/>
            <person name="Stams A.J.M."/>
            <person name="Worm P."/>
            <person name="Henstra A.M."/>
            <person name="Richardson P."/>
        </authorList>
    </citation>
    <scope>NUCLEOTIDE SEQUENCE [LARGE SCALE GENOMIC DNA]</scope>
    <source>
        <strain evidence="7">DSM 10017 / MPOB</strain>
    </source>
</reference>
<name>A0LNU1_SYNFM</name>
<dbReference type="eggNOG" id="COG0730">
    <property type="taxonomic scope" value="Bacteria"/>
</dbReference>
<keyword evidence="3 5" id="KW-1133">Transmembrane helix</keyword>
<dbReference type="PANTHER" id="PTHR43701:SF2">
    <property type="entry name" value="MEMBRANE TRANSPORTER PROTEIN YJNA-RELATED"/>
    <property type="match status" value="1"/>
</dbReference>
<proteinExistence type="inferred from homology"/>
<protein>
    <recommendedName>
        <fullName evidence="5">Probable membrane transporter protein</fullName>
    </recommendedName>
</protein>
<dbReference type="RefSeq" id="WP_011700218.1">
    <property type="nucleotide sequence ID" value="NC_008554.1"/>
</dbReference>
<evidence type="ECO:0000256" key="5">
    <source>
        <dbReference type="RuleBase" id="RU363041"/>
    </source>
</evidence>
<feature type="transmembrane region" description="Helical" evidence="5">
    <location>
        <begin position="66"/>
        <end position="87"/>
    </location>
</feature>
<dbReference type="KEGG" id="sfu:Sfum_3420"/>
<comment type="subcellular location">
    <subcellularLocation>
        <location evidence="5">Cell membrane</location>
        <topology evidence="5">Multi-pass membrane protein</topology>
    </subcellularLocation>
    <subcellularLocation>
        <location evidence="1">Membrane</location>
        <topology evidence="1">Multi-pass membrane protein</topology>
    </subcellularLocation>
</comment>
<keyword evidence="7" id="KW-1185">Reference proteome</keyword>
<dbReference type="AlphaFoldDB" id="A0LNU1"/>
<accession>A0LNU1</accession>
<evidence type="ECO:0000256" key="3">
    <source>
        <dbReference type="ARBA" id="ARBA00022989"/>
    </source>
</evidence>
<keyword evidence="5" id="KW-1003">Cell membrane</keyword>
<sequence length="269" mass="27859">MSLIIGLIGGVFGGLVGFGGGVIMIPLMVDFLKMTQHRAHGTSLVAVVFTGLAGAVTYFQNGSVDLTAAGILATAAIFTTRIGARFAHALPEWKLKRSFGAFLLFVSAMMLAKPYLPHLESFFPSQEARAVILPASGTLAGFASGMMGVGGGTIMVPAMVLCLGFTQHAANGTSLAAMVVAGSVGAWTHFRLNNVQTGHLIGLVPGVIGGGIIGGMAANHMPEAYLRVLFSAVLIWPGIRNLKANPPRKTAFVAGNTPHGQAIDTERSC</sequence>
<evidence type="ECO:0000256" key="1">
    <source>
        <dbReference type="ARBA" id="ARBA00004141"/>
    </source>
</evidence>
<gene>
    <name evidence="6" type="ordered locus">Sfum_3420</name>
</gene>
<dbReference type="HOGENOM" id="CLU_045498_5_1_7"/>
<keyword evidence="4 5" id="KW-0472">Membrane</keyword>
<dbReference type="GO" id="GO:0005886">
    <property type="term" value="C:plasma membrane"/>
    <property type="evidence" value="ECO:0007669"/>
    <property type="project" value="UniProtKB-SubCell"/>
</dbReference>
<evidence type="ECO:0000256" key="4">
    <source>
        <dbReference type="ARBA" id="ARBA00023136"/>
    </source>
</evidence>
<feature type="transmembrane region" description="Helical" evidence="5">
    <location>
        <begin position="6"/>
        <end position="29"/>
    </location>
</feature>
<evidence type="ECO:0000256" key="2">
    <source>
        <dbReference type="ARBA" id="ARBA00022692"/>
    </source>
</evidence>
<organism evidence="6 7">
    <name type="scientific">Syntrophobacter fumaroxidans (strain DSM 10017 / MPOB)</name>
    <dbReference type="NCBI Taxonomy" id="335543"/>
    <lineage>
        <taxon>Bacteria</taxon>
        <taxon>Pseudomonadati</taxon>
        <taxon>Thermodesulfobacteriota</taxon>
        <taxon>Syntrophobacteria</taxon>
        <taxon>Syntrophobacterales</taxon>
        <taxon>Syntrophobacteraceae</taxon>
        <taxon>Syntrophobacter</taxon>
    </lineage>
</organism>
<dbReference type="PANTHER" id="PTHR43701">
    <property type="entry name" value="MEMBRANE TRANSPORTER PROTEIN MJ0441-RELATED"/>
    <property type="match status" value="1"/>
</dbReference>
<dbReference type="InParanoid" id="A0LNU1"/>
<feature type="transmembrane region" description="Helical" evidence="5">
    <location>
        <begin position="200"/>
        <end position="218"/>
    </location>
</feature>
<dbReference type="InterPro" id="IPR002781">
    <property type="entry name" value="TM_pro_TauE-like"/>
</dbReference>
<dbReference type="Pfam" id="PF01925">
    <property type="entry name" value="TauE"/>
    <property type="match status" value="1"/>
</dbReference>
<evidence type="ECO:0000313" key="7">
    <source>
        <dbReference type="Proteomes" id="UP000001784"/>
    </source>
</evidence>
<comment type="similarity">
    <text evidence="5">Belongs to the 4-toluene sulfonate uptake permease (TSUP) (TC 2.A.102) family.</text>
</comment>
<feature type="transmembrane region" description="Helical" evidence="5">
    <location>
        <begin position="41"/>
        <end position="60"/>
    </location>
</feature>
<keyword evidence="2 5" id="KW-0812">Transmembrane</keyword>
<dbReference type="EMBL" id="CP000478">
    <property type="protein sequence ID" value="ABK19093.1"/>
    <property type="molecule type" value="Genomic_DNA"/>
</dbReference>
<dbReference type="Proteomes" id="UP000001784">
    <property type="component" value="Chromosome"/>
</dbReference>
<feature type="transmembrane region" description="Helical" evidence="5">
    <location>
        <begin position="169"/>
        <end position="188"/>
    </location>
</feature>
<evidence type="ECO:0000313" key="6">
    <source>
        <dbReference type="EMBL" id="ABK19093.1"/>
    </source>
</evidence>
<dbReference type="InterPro" id="IPR051598">
    <property type="entry name" value="TSUP/Inactive_protease-like"/>
</dbReference>